<feature type="region of interest" description="Disordered" evidence="1">
    <location>
        <begin position="250"/>
        <end position="271"/>
    </location>
</feature>
<accession>A0A8H5Q3N9</accession>
<dbReference type="AlphaFoldDB" id="A0A8H5Q3N9"/>
<evidence type="ECO:0000256" key="2">
    <source>
        <dbReference type="SAM" id="SignalP"/>
    </source>
</evidence>
<organism evidence="3 4">
    <name type="scientific">Fusarium pseudoanthophilum</name>
    <dbReference type="NCBI Taxonomy" id="48495"/>
    <lineage>
        <taxon>Eukaryota</taxon>
        <taxon>Fungi</taxon>
        <taxon>Dikarya</taxon>
        <taxon>Ascomycota</taxon>
        <taxon>Pezizomycotina</taxon>
        <taxon>Sordariomycetes</taxon>
        <taxon>Hypocreomycetidae</taxon>
        <taxon>Hypocreales</taxon>
        <taxon>Nectriaceae</taxon>
        <taxon>Fusarium</taxon>
        <taxon>Fusarium fujikuroi species complex</taxon>
    </lineage>
</organism>
<dbReference type="Proteomes" id="UP000544095">
    <property type="component" value="Unassembled WGS sequence"/>
</dbReference>
<name>A0A8H5Q3N9_9HYPO</name>
<sequence length="271" mass="29789">MHFSILLPALLSSSAFGLAVPQADDSKLMKRFNVPGASVEEGFTIPEDTPDGFYRVHIDDDGVAHHTKVDMNLEPTGEDADTSSALDKRQSWRITCEGSSLNHNDADLTVKLLRDGCGSGHTVQPRDHYYVISGRVASYFCNNTSGRTTCSATIVRQQIQESVSSRCDIELATASAIFWRRLALERVLPTDLRQAQRLAQDSRRNSLEAQQLLEKLMTPTEAGDKSEDTGSLHEALCNLDFSISMREVGGRVKGETEEDSGKNAKGDQITK</sequence>
<proteinExistence type="predicted"/>
<feature type="signal peptide" evidence="2">
    <location>
        <begin position="1"/>
        <end position="17"/>
    </location>
</feature>
<evidence type="ECO:0000313" key="3">
    <source>
        <dbReference type="EMBL" id="KAF5607558.1"/>
    </source>
</evidence>
<dbReference type="EMBL" id="JAAOAR010000040">
    <property type="protein sequence ID" value="KAF5607558.1"/>
    <property type="molecule type" value="Genomic_DNA"/>
</dbReference>
<evidence type="ECO:0000313" key="4">
    <source>
        <dbReference type="Proteomes" id="UP000544095"/>
    </source>
</evidence>
<comment type="caution">
    <text evidence="3">The sequence shown here is derived from an EMBL/GenBank/DDBJ whole genome shotgun (WGS) entry which is preliminary data.</text>
</comment>
<keyword evidence="4" id="KW-1185">Reference proteome</keyword>
<feature type="chain" id="PRO_5034142112" evidence="2">
    <location>
        <begin position="18"/>
        <end position="271"/>
    </location>
</feature>
<keyword evidence="2" id="KW-0732">Signal</keyword>
<feature type="non-terminal residue" evidence="3">
    <location>
        <position position="1"/>
    </location>
</feature>
<protein>
    <submittedName>
        <fullName evidence="3">Uncharacterized protein</fullName>
    </submittedName>
</protein>
<reference evidence="3 4" key="1">
    <citation type="submission" date="2020-05" db="EMBL/GenBank/DDBJ databases">
        <title>Identification and distribution of gene clusters putatively required for synthesis of sphingolipid metabolism inhibitors in phylogenetically diverse species of the filamentous fungus Fusarium.</title>
        <authorList>
            <person name="Kim H.-S."/>
            <person name="Busman M."/>
            <person name="Brown D.W."/>
            <person name="Divon H."/>
            <person name="Uhlig S."/>
            <person name="Proctor R.H."/>
        </authorList>
    </citation>
    <scope>NUCLEOTIDE SEQUENCE [LARGE SCALE GENOMIC DNA]</scope>
    <source>
        <strain evidence="3 4">NRRL 25211</strain>
    </source>
</reference>
<gene>
    <name evidence="3" type="ORF">FPANT_811</name>
</gene>
<evidence type="ECO:0000256" key="1">
    <source>
        <dbReference type="SAM" id="MobiDB-lite"/>
    </source>
</evidence>